<evidence type="ECO:0000256" key="2">
    <source>
        <dbReference type="ARBA" id="ARBA00023002"/>
    </source>
</evidence>
<evidence type="ECO:0000313" key="3">
    <source>
        <dbReference type="EMBL" id="OGD83580.1"/>
    </source>
</evidence>
<dbReference type="CDD" id="cd05233">
    <property type="entry name" value="SDR_c"/>
    <property type="match status" value="1"/>
</dbReference>
<dbReference type="Gene3D" id="3.40.50.720">
    <property type="entry name" value="NAD(P)-binding Rossmann-like Domain"/>
    <property type="match status" value="1"/>
</dbReference>
<dbReference type="PANTHER" id="PTHR24321">
    <property type="entry name" value="DEHYDROGENASES, SHORT CHAIN"/>
    <property type="match status" value="1"/>
</dbReference>
<comment type="caution">
    <text evidence="3">The sequence shown here is derived from an EMBL/GenBank/DDBJ whole genome shotgun (WGS) entry which is preliminary data.</text>
</comment>
<dbReference type="PANTHER" id="PTHR24321:SF8">
    <property type="entry name" value="ESTRADIOL 17-BETA-DEHYDROGENASE 8-RELATED"/>
    <property type="match status" value="1"/>
</dbReference>
<dbReference type="GO" id="GO:0016491">
    <property type="term" value="F:oxidoreductase activity"/>
    <property type="evidence" value="ECO:0007669"/>
    <property type="project" value="UniProtKB-KW"/>
</dbReference>
<evidence type="ECO:0000313" key="4">
    <source>
        <dbReference type="Proteomes" id="UP000179237"/>
    </source>
</evidence>
<sequence>MVEEVVGKFGKLDILVNNAALVYDIPLFEKTVEQWSKTFAVNVIGSFLCAKYCSPYLQKTSGNIVNVCSTSGSTSFDPNAADYDSSKVGLVSLTKDLAKELAPIVRVNGVAPGWIDTDMNKDLPKEYIEEEMKKTLIGRMAKPEEVAKSILFLASDDASYLTGSIVFVDGGSI</sequence>
<protein>
    <recommendedName>
        <fullName evidence="5">Beta-ketoacyl-ACP reductase</fullName>
    </recommendedName>
</protein>
<organism evidence="3 4">
    <name type="scientific">Candidatus Collierbacteria bacterium RIFOXYD1_FULL_40_9</name>
    <dbReference type="NCBI Taxonomy" id="1817731"/>
    <lineage>
        <taxon>Bacteria</taxon>
        <taxon>Candidatus Collieribacteriota</taxon>
    </lineage>
</organism>
<accession>A0A1F5FVF3</accession>
<comment type="similarity">
    <text evidence="1">Belongs to the short-chain dehydrogenases/reductases (SDR) family.</text>
</comment>
<evidence type="ECO:0008006" key="5">
    <source>
        <dbReference type="Google" id="ProtNLM"/>
    </source>
</evidence>
<dbReference type="Proteomes" id="UP000179237">
    <property type="component" value="Unassembled WGS sequence"/>
</dbReference>
<dbReference type="PRINTS" id="PR00081">
    <property type="entry name" value="GDHRDH"/>
</dbReference>
<keyword evidence="2" id="KW-0560">Oxidoreductase</keyword>
<dbReference type="SUPFAM" id="SSF51735">
    <property type="entry name" value="NAD(P)-binding Rossmann-fold domains"/>
    <property type="match status" value="1"/>
</dbReference>
<dbReference type="Pfam" id="PF13561">
    <property type="entry name" value="adh_short_C2"/>
    <property type="match status" value="1"/>
</dbReference>
<dbReference type="PRINTS" id="PR00080">
    <property type="entry name" value="SDRFAMILY"/>
</dbReference>
<reference evidence="3 4" key="1">
    <citation type="journal article" date="2016" name="Nat. Commun.">
        <title>Thousands of microbial genomes shed light on interconnected biogeochemical processes in an aquifer system.</title>
        <authorList>
            <person name="Anantharaman K."/>
            <person name="Brown C.T."/>
            <person name="Hug L.A."/>
            <person name="Sharon I."/>
            <person name="Castelle C.J."/>
            <person name="Probst A.J."/>
            <person name="Thomas B.C."/>
            <person name="Singh A."/>
            <person name="Wilkins M.J."/>
            <person name="Karaoz U."/>
            <person name="Brodie E.L."/>
            <person name="Williams K.H."/>
            <person name="Hubbard S.S."/>
            <person name="Banfield J.F."/>
        </authorList>
    </citation>
    <scope>NUCLEOTIDE SEQUENCE [LARGE SCALE GENOMIC DNA]</scope>
</reference>
<proteinExistence type="inferred from homology"/>
<name>A0A1F5FVF3_9BACT</name>
<gene>
    <name evidence="3" type="ORF">A2572_04755</name>
</gene>
<dbReference type="InterPro" id="IPR002347">
    <property type="entry name" value="SDR_fam"/>
</dbReference>
<dbReference type="AlphaFoldDB" id="A0A1F5FVF3"/>
<dbReference type="EMBL" id="MFAQ01000012">
    <property type="protein sequence ID" value="OGD83580.1"/>
    <property type="molecule type" value="Genomic_DNA"/>
</dbReference>
<evidence type="ECO:0000256" key="1">
    <source>
        <dbReference type="ARBA" id="ARBA00006484"/>
    </source>
</evidence>
<dbReference type="InterPro" id="IPR036291">
    <property type="entry name" value="NAD(P)-bd_dom_sf"/>
</dbReference>